<dbReference type="PANTHER" id="PTHR21177">
    <property type="entry name" value="IP06524P-RELATED"/>
    <property type="match status" value="1"/>
</dbReference>
<dbReference type="EMBL" id="JBEUOH010000020">
    <property type="protein sequence ID" value="KAL0869251.1"/>
    <property type="molecule type" value="Genomic_DNA"/>
</dbReference>
<evidence type="ECO:0000313" key="4">
    <source>
        <dbReference type="Proteomes" id="UP001549920"/>
    </source>
</evidence>
<keyword evidence="1" id="KW-0732">Signal</keyword>
<feature type="chain" id="PRO_5046302669" description="DUF4789 domain-containing protein" evidence="1">
    <location>
        <begin position="21"/>
        <end position="198"/>
    </location>
</feature>
<proteinExistence type="predicted"/>
<organism evidence="3 4">
    <name type="scientific">Loxostege sticticalis</name>
    <name type="common">Beet webworm moth</name>
    <dbReference type="NCBI Taxonomy" id="481309"/>
    <lineage>
        <taxon>Eukaryota</taxon>
        <taxon>Metazoa</taxon>
        <taxon>Ecdysozoa</taxon>
        <taxon>Arthropoda</taxon>
        <taxon>Hexapoda</taxon>
        <taxon>Insecta</taxon>
        <taxon>Pterygota</taxon>
        <taxon>Neoptera</taxon>
        <taxon>Endopterygota</taxon>
        <taxon>Lepidoptera</taxon>
        <taxon>Glossata</taxon>
        <taxon>Ditrysia</taxon>
        <taxon>Pyraloidea</taxon>
        <taxon>Crambidae</taxon>
        <taxon>Pyraustinae</taxon>
        <taxon>Loxostege</taxon>
    </lineage>
</organism>
<accession>A0ABR3HFQ2</accession>
<evidence type="ECO:0000259" key="2">
    <source>
        <dbReference type="Pfam" id="PF16033"/>
    </source>
</evidence>
<feature type="domain" description="DUF4789" evidence="2">
    <location>
        <begin position="55"/>
        <end position="126"/>
    </location>
</feature>
<gene>
    <name evidence="3" type="ORF">ABMA27_007521</name>
</gene>
<sequence length="198" mass="22047">MMKYKISVFVGILLLAATIAQNNDTKNSIGFPEIEEDLPSKNKDNRQPVYMPATCAANELYYPGDQKDDWICDCRPAYIYHPESDACWGAYQRGPCAFGEYLILPKDSVIPVCMKNPCNADRYVYWGGRCERLGSITACADLYPVVAAVGVNATTLEIQCVRLNLESRFGEERPVLQPVDFNKCKPGSKLSVTGKCVK</sequence>
<keyword evidence="4" id="KW-1185">Reference proteome</keyword>
<comment type="caution">
    <text evidence="3">The sequence shown here is derived from an EMBL/GenBank/DDBJ whole genome shotgun (WGS) entry which is preliminary data.</text>
</comment>
<feature type="signal peptide" evidence="1">
    <location>
        <begin position="1"/>
        <end position="20"/>
    </location>
</feature>
<evidence type="ECO:0000256" key="1">
    <source>
        <dbReference type="SAM" id="SignalP"/>
    </source>
</evidence>
<dbReference type="InterPro" id="IPR031993">
    <property type="entry name" value="DUF4789"/>
</dbReference>
<protein>
    <recommendedName>
        <fullName evidence="2">DUF4789 domain-containing protein</fullName>
    </recommendedName>
</protein>
<reference evidence="3 4" key="1">
    <citation type="submission" date="2024-06" db="EMBL/GenBank/DDBJ databases">
        <title>A chromosome-level genome assembly of beet webworm, Loxostege sticticalis.</title>
        <authorList>
            <person name="Zhang Y."/>
        </authorList>
    </citation>
    <scope>NUCLEOTIDE SEQUENCE [LARGE SCALE GENOMIC DNA]</scope>
    <source>
        <strain evidence="3">AQ026</strain>
        <tissue evidence="3">Whole body</tissue>
    </source>
</reference>
<name>A0ABR3HFQ2_LOXSC</name>
<dbReference type="PANTHER" id="PTHR21177:SF4">
    <property type="entry name" value="IP06524P"/>
    <property type="match status" value="1"/>
</dbReference>
<evidence type="ECO:0000313" key="3">
    <source>
        <dbReference type="EMBL" id="KAL0869251.1"/>
    </source>
</evidence>
<dbReference type="Proteomes" id="UP001549920">
    <property type="component" value="Unassembled WGS sequence"/>
</dbReference>
<dbReference type="Pfam" id="PF16033">
    <property type="entry name" value="DUF4789"/>
    <property type="match status" value="1"/>
</dbReference>